<evidence type="ECO:0000313" key="15">
    <source>
        <dbReference type="EMBL" id="RFU94067.1"/>
    </source>
</evidence>
<dbReference type="InterPro" id="IPR031475">
    <property type="entry name" value="NBD_C"/>
</dbReference>
<dbReference type="AlphaFoldDB" id="A0A372ME55"/>
<evidence type="ECO:0000256" key="1">
    <source>
        <dbReference type="ARBA" id="ARBA00005715"/>
    </source>
</evidence>
<keyword evidence="16" id="KW-1185">Reference proteome</keyword>
<evidence type="ECO:0000256" key="12">
    <source>
        <dbReference type="ARBA" id="ARBA00041377"/>
    </source>
</evidence>
<dbReference type="GO" id="GO:0016301">
    <property type="term" value="F:kinase activity"/>
    <property type="evidence" value="ECO:0007669"/>
    <property type="project" value="UniProtKB-KW"/>
</dbReference>
<keyword evidence="6" id="KW-0119">Carbohydrate metabolism</keyword>
<comment type="caution">
    <text evidence="15">The sequence shown here is derived from an EMBL/GenBank/DDBJ whole genome shotgun (WGS) entry which is preliminary data.</text>
</comment>
<protein>
    <recommendedName>
        <fullName evidence="11">3-oxo-tetronate kinase</fullName>
        <ecNumber evidence="10">2.7.1.217</ecNumber>
    </recommendedName>
    <alternativeName>
        <fullName evidence="12">3-dehydrotetronate 4-kinase</fullName>
    </alternativeName>
</protein>
<organism evidence="15 16">
    <name type="scientific">Sphaerochaeta halotolerans</name>
    <dbReference type="NCBI Taxonomy" id="2293840"/>
    <lineage>
        <taxon>Bacteria</taxon>
        <taxon>Pseudomonadati</taxon>
        <taxon>Spirochaetota</taxon>
        <taxon>Spirochaetia</taxon>
        <taxon>Spirochaetales</taxon>
        <taxon>Sphaerochaetaceae</taxon>
        <taxon>Sphaerochaeta</taxon>
    </lineage>
</organism>
<reference evidence="16" key="1">
    <citation type="submission" date="2018-08" db="EMBL/GenBank/DDBJ databases">
        <authorList>
            <person name="Grouzdev D.S."/>
            <person name="Krutkina M.S."/>
        </authorList>
    </citation>
    <scope>NUCLEOTIDE SEQUENCE [LARGE SCALE GENOMIC DNA]</scope>
    <source>
        <strain evidence="16">4-11</strain>
    </source>
</reference>
<evidence type="ECO:0000256" key="2">
    <source>
        <dbReference type="ARBA" id="ARBA00022679"/>
    </source>
</evidence>
<dbReference type="SUPFAM" id="SSF142764">
    <property type="entry name" value="YgbK-like"/>
    <property type="match status" value="1"/>
</dbReference>
<dbReference type="Pfam" id="PF17042">
    <property type="entry name" value="NBD_C"/>
    <property type="match status" value="1"/>
</dbReference>
<feature type="domain" description="Four-carbon acid sugar kinase nucleotide binding" evidence="14">
    <location>
        <begin position="254"/>
        <end position="410"/>
    </location>
</feature>
<comment type="catalytic activity">
    <reaction evidence="7">
        <text>3-dehydro-L-erythronate + ATP = 3-dehydro-4-O-phospho-L-erythronate + ADP + H(+)</text>
        <dbReference type="Rhea" id="RHEA:52552"/>
        <dbReference type="ChEBI" id="CHEBI:15378"/>
        <dbReference type="ChEBI" id="CHEBI:30616"/>
        <dbReference type="ChEBI" id="CHEBI:136592"/>
        <dbReference type="ChEBI" id="CHEBI:136670"/>
        <dbReference type="ChEBI" id="CHEBI:456216"/>
        <dbReference type="EC" id="2.7.1.217"/>
    </reaction>
</comment>
<evidence type="ECO:0000259" key="14">
    <source>
        <dbReference type="Pfam" id="PF17042"/>
    </source>
</evidence>
<comment type="function">
    <text evidence="9">Catalyzes the ATP-dependent phosphorylation of 3-oxo-tetronate to 3-oxo-tetronate 4-phosphate.</text>
</comment>
<comment type="catalytic activity">
    <reaction evidence="8">
        <text>3-dehydro-D-erythronate + ATP = 3-dehydro-4-O-phospho-D-erythronate + ADP + H(+)</text>
        <dbReference type="Rhea" id="RHEA:52556"/>
        <dbReference type="ChEBI" id="CHEBI:15378"/>
        <dbReference type="ChEBI" id="CHEBI:30616"/>
        <dbReference type="ChEBI" id="CHEBI:57958"/>
        <dbReference type="ChEBI" id="CHEBI:136593"/>
        <dbReference type="ChEBI" id="CHEBI:456216"/>
        <dbReference type="EC" id="2.7.1.217"/>
    </reaction>
</comment>
<reference evidence="15 16" key="2">
    <citation type="submission" date="2018-09" db="EMBL/GenBank/DDBJ databases">
        <title>Genome of Sphaerochaeta halotolerans strain 4-11.</title>
        <authorList>
            <person name="Nazina T.N."/>
            <person name="Sokolova D.S."/>
        </authorList>
    </citation>
    <scope>NUCLEOTIDE SEQUENCE [LARGE SCALE GENOMIC DNA]</scope>
    <source>
        <strain evidence="15 16">4-11</strain>
    </source>
</reference>
<accession>A0A372ME55</accession>
<gene>
    <name evidence="15" type="ORF">DYP60_11605</name>
</gene>
<dbReference type="Pfam" id="PF07005">
    <property type="entry name" value="SBD_N"/>
    <property type="match status" value="1"/>
</dbReference>
<evidence type="ECO:0000256" key="8">
    <source>
        <dbReference type="ARBA" id="ARBA00036346"/>
    </source>
</evidence>
<dbReference type="NCBIfam" id="NF043035">
    <property type="entry name" value="OxoTetrKin"/>
    <property type="match status" value="1"/>
</dbReference>
<sequence>MKLGVIADDFTGAVDIAGFLASGGMRTLMCAKPVATEQLPETDAIVMSLKIRSIPSSDAVTESLSALAFLQEAGCDRFYYKYCSTFDSTEKGNIGPISDALRNALGLSSTLICPSLPVNGRTVYHGYLFVGDQLLSDSPMRHHPLNPMKQSKLADLLAMQSPATNGHVYYEEVRQGAIAVKNRIEALEKNGVNNIIVDVINDEDLVTIAKASQDMLLVTGGSGLAQGIAAVWAESLGKKGTAMPAFLPRKTKAVVIAGSCSAMMQKQVAYYQEKAESLSIDEQACVDDPSYPETLARWVLAHQGSTLAPMVFATRSPEDLQHNRERFKGVDLAGIIEQVFGKMTAILAREGVETFIVGGGETSGVVASTLGVDAYLIGEQIDPGVSWVQSLDRRYQLVLKSGNFGSVSFLEKAQESING</sequence>
<keyword evidence="5" id="KW-0067">ATP-binding</keyword>
<dbReference type="EMBL" id="QUWK01000013">
    <property type="protein sequence ID" value="RFU94067.1"/>
    <property type="molecule type" value="Genomic_DNA"/>
</dbReference>
<keyword evidence="3" id="KW-0547">Nucleotide-binding</keyword>
<dbReference type="EC" id="2.7.1.217" evidence="10"/>
<dbReference type="InterPro" id="IPR042213">
    <property type="entry name" value="NBD_C_sf"/>
</dbReference>
<dbReference type="InterPro" id="IPR010737">
    <property type="entry name" value="4-carb_acid_sugar_kinase_N"/>
</dbReference>
<evidence type="ECO:0000256" key="11">
    <source>
        <dbReference type="ARBA" id="ARBA00039461"/>
    </source>
</evidence>
<evidence type="ECO:0000256" key="10">
    <source>
        <dbReference type="ARBA" id="ARBA00039095"/>
    </source>
</evidence>
<evidence type="ECO:0000313" key="16">
    <source>
        <dbReference type="Proteomes" id="UP000264002"/>
    </source>
</evidence>
<evidence type="ECO:0000256" key="3">
    <source>
        <dbReference type="ARBA" id="ARBA00022741"/>
    </source>
</evidence>
<dbReference type="InterPro" id="IPR037051">
    <property type="entry name" value="4-carb_acid_sugar_kinase_N_sf"/>
</dbReference>
<keyword evidence="2" id="KW-0808">Transferase</keyword>
<evidence type="ECO:0000256" key="7">
    <source>
        <dbReference type="ARBA" id="ARBA00035898"/>
    </source>
</evidence>
<evidence type="ECO:0000256" key="9">
    <source>
        <dbReference type="ARBA" id="ARBA00037335"/>
    </source>
</evidence>
<dbReference type="InterPro" id="IPR050007">
    <property type="entry name" value="OtnK"/>
</dbReference>
<name>A0A372ME55_9SPIR</name>
<dbReference type="Proteomes" id="UP000264002">
    <property type="component" value="Unassembled WGS sequence"/>
</dbReference>
<evidence type="ECO:0000256" key="5">
    <source>
        <dbReference type="ARBA" id="ARBA00022840"/>
    </source>
</evidence>
<evidence type="ECO:0000256" key="6">
    <source>
        <dbReference type="ARBA" id="ARBA00023277"/>
    </source>
</evidence>
<dbReference type="Gene3D" id="3.40.50.10840">
    <property type="entry name" value="Putative sugar-binding, N-terminal domain"/>
    <property type="match status" value="1"/>
</dbReference>
<dbReference type="Gene3D" id="3.40.980.20">
    <property type="entry name" value="Four-carbon acid sugar kinase, nucleotide binding domain"/>
    <property type="match status" value="1"/>
</dbReference>
<dbReference type="GO" id="GO:0005524">
    <property type="term" value="F:ATP binding"/>
    <property type="evidence" value="ECO:0007669"/>
    <property type="project" value="UniProtKB-KW"/>
</dbReference>
<comment type="similarity">
    <text evidence="1">Belongs to the four-carbon acid sugar kinase family.</text>
</comment>
<dbReference type="RefSeq" id="WP_117331175.1">
    <property type="nucleotide sequence ID" value="NZ_QUWK01000013.1"/>
</dbReference>
<feature type="domain" description="Four-carbon acid sugar kinase N-terminal" evidence="13">
    <location>
        <begin position="3"/>
        <end position="227"/>
    </location>
</feature>
<evidence type="ECO:0000259" key="13">
    <source>
        <dbReference type="Pfam" id="PF07005"/>
    </source>
</evidence>
<keyword evidence="4 15" id="KW-0418">Kinase</keyword>
<proteinExistence type="inferred from homology"/>
<evidence type="ECO:0000256" key="4">
    <source>
        <dbReference type="ARBA" id="ARBA00022777"/>
    </source>
</evidence>